<dbReference type="Gene3D" id="3.40.50.2000">
    <property type="entry name" value="Glycogen Phosphorylase B"/>
    <property type="match status" value="2"/>
</dbReference>
<dbReference type="SUPFAM" id="SSF53756">
    <property type="entry name" value="UDP-Glycosyltransferase/glycogen phosphorylase"/>
    <property type="match status" value="1"/>
</dbReference>
<dbReference type="CDD" id="cd03801">
    <property type="entry name" value="GT4_PimA-like"/>
    <property type="match status" value="1"/>
</dbReference>
<dbReference type="RefSeq" id="WP_204131564.1">
    <property type="nucleotide sequence ID" value="NZ_JAFDVD010000012.1"/>
</dbReference>
<protein>
    <submittedName>
        <fullName evidence="4">Glycosyltransferase family 4 protein</fullName>
    </submittedName>
</protein>
<evidence type="ECO:0000313" key="4">
    <source>
        <dbReference type="EMBL" id="MBM6401109.1"/>
    </source>
</evidence>
<name>A0ABS2CPY6_9MICO</name>
<dbReference type="Pfam" id="PF13579">
    <property type="entry name" value="Glyco_trans_4_4"/>
    <property type="match status" value="1"/>
</dbReference>
<proteinExistence type="predicted"/>
<dbReference type="Pfam" id="PF13692">
    <property type="entry name" value="Glyco_trans_1_4"/>
    <property type="match status" value="1"/>
</dbReference>
<keyword evidence="1" id="KW-0328">Glycosyltransferase</keyword>
<keyword evidence="5" id="KW-1185">Reference proteome</keyword>
<comment type="caution">
    <text evidence="4">The sequence shown here is derived from an EMBL/GenBank/DDBJ whole genome shotgun (WGS) entry which is preliminary data.</text>
</comment>
<dbReference type="InterPro" id="IPR028098">
    <property type="entry name" value="Glyco_trans_4-like_N"/>
</dbReference>
<reference evidence="4" key="1">
    <citation type="submission" date="2021-02" db="EMBL/GenBank/DDBJ databases">
        <title>Phycicoccus sp. MQZ13P-5T, whole genome shotgun sequence.</title>
        <authorList>
            <person name="Tuo L."/>
        </authorList>
    </citation>
    <scope>NUCLEOTIDE SEQUENCE</scope>
    <source>
        <strain evidence="4">MQZ13P-5</strain>
    </source>
</reference>
<dbReference type="Proteomes" id="UP001430172">
    <property type="component" value="Unassembled WGS sequence"/>
</dbReference>
<evidence type="ECO:0000256" key="2">
    <source>
        <dbReference type="ARBA" id="ARBA00022679"/>
    </source>
</evidence>
<gene>
    <name evidence="4" type="ORF">JQN70_11970</name>
</gene>
<dbReference type="PANTHER" id="PTHR12526">
    <property type="entry name" value="GLYCOSYLTRANSFERASE"/>
    <property type="match status" value="1"/>
</dbReference>
<dbReference type="EMBL" id="JAFDVD010000012">
    <property type="protein sequence ID" value="MBM6401109.1"/>
    <property type="molecule type" value="Genomic_DNA"/>
</dbReference>
<evidence type="ECO:0000313" key="5">
    <source>
        <dbReference type="Proteomes" id="UP001430172"/>
    </source>
</evidence>
<accession>A0ABS2CPY6</accession>
<organism evidence="4 5">
    <name type="scientific">Phycicoccus sonneratiae</name>
    <dbReference type="NCBI Taxonomy" id="2807628"/>
    <lineage>
        <taxon>Bacteria</taxon>
        <taxon>Bacillati</taxon>
        <taxon>Actinomycetota</taxon>
        <taxon>Actinomycetes</taxon>
        <taxon>Micrococcales</taxon>
        <taxon>Intrasporangiaceae</taxon>
        <taxon>Phycicoccus</taxon>
    </lineage>
</organism>
<evidence type="ECO:0000259" key="3">
    <source>
        <dbReference type="Pfam" id="PF13579"/>
    </source>
</evidence>
<sequence length="405" mass="43661">MTEVVFLGFALPEDEFRALVATDAGLPIATQRFGWSVVEALESAGWRVFALSAAPASDFPHNKRIVFSSGRFSGGSAVSGWLMPFVNVTGLKHLSRYISATWGLARRVRRGRTAAIVVHGVHSPFIWAAVHASRWLPVPVVVVMTDPPSLRTRFDHGVSLAMKRVDRRLIASGLQRVDGVITLTPALAGDFAPGKPALLMEGIARPLRAPGPPSEGAADDAPPIALYAGGLREEYGVRALIDAVGRSRGSWHLHIYGNGPMADECRHAEAEDPRIFFHGVADTETLGRAYSRASVLVNPRQLNTEFVQYSFPSKLLEYMTTSTPVVTTHLPTIPSSWDPFVIYTGEDSASIATTLDSTLALAPEELRHLGSAANTFIADAYSPTAQGARITAFLRMLSAEPEAAP</sequence>
<feature type="domain" description="Glycosyltransferase subfamily 4-like N-terminal" evidence="3">
    <location>
        <begin position="36"/>
        <end position="191"/>
    </location>
</feature>
<keyword evidence="2" id="KW-0808">Transferase</keyword>
<evidence type="ECO:0000256" key="1">
    <source>
        <dbReference type="ARBA" id="ARBA00022676"/>
    </source>
</evidence>